<feature type="compositionally biased region" description="Low complexity" evidence="2">
    <location>
        <begin position="21"/>
        <end position="32"/>
    </location>
</feature>
<gene>
    <name evidence="3" type="ORF">PM001_LOCUS14633</name>
</gene>
<feature type="coiled-coil region" evidence="1">
    <location>
        <begin position="132"/>
        <end position="159"/>
    </location>
</feature>
<dbReference type="Proteomes" id="UP001162060">
    <property type="component" value="Unassembled WGS sequence"/>
</dbReference>
<accession>A0AAV1U6P4</accession>
<comment type="caution">
    <text evidence="3">The sequence shown here is derived from an EMBL/GenBank/DDBJ whole genome shotgun (WGS) entry which is preliminary data.</text>
</comment>
<keyword evidence="1" id="KW-0175">Coiled coil</keyword>
<evidence type="ECO:0000256" key="1">
    <source>
        <dbReference type="SAM" id="Coils"/>
    </source>
</evidence>
<name>A0AAV1U6P4_9STRA</name>
<dbReference type="AlphaFoldDB" id="A0AAV1U6P4"/>
<organism evidence="3 4">
    <name type="scientific">Peronospora matthiolae</name>
    <dbReference type="NCBI Taxonomy" id="2874970"/>
    <lineage>
        <taxon>Eukaryota</taxon>
        <taxon>Sar</taxon>
        <taxon>Stramenopiles</taxon>
        <taxon>Oomycota</taxon>
        <taxon>Peronosporomycetes</taxon>
        <taxon>Peronosporales</taxon>
        <taxon>Peronosporaceae</taxon>
        <taxon>Peronospora</taxon>
    </lineage>
</organism>
<reference evidence="3" key="1">
    <citation type="submission" date="2024-01" db="EMBL/GenBank/DDBJ databases">
        <authorList>
            <person name="Webb A."/>
        </authorList>
    </citation>
    <scope>NUCLEOTIDE SEQUENCE</scope>
    <source>
        <strain evidence="3">Pm1</strain>
    </source>
</reference>
<proteinExistence type="predicted"/>
<evidence type="ECO:0000313" key="4">
    <source>
        <dbReference type="Proteomes" id="UP001162060"/>
    </source>
</evidence>
<protein>
    <submittedName>
        <fullName evidence="3">Uncharacterized protein</fullName>
    </submittedName>
</protein>
<evidence type="ECO:0000256" key="2">
    <source>
        <dbReference type="SAM" id="MobiDB-lite"/>
    </source>
</evidence>
<dbReference type="EMBL" id="CAKLBY020000153">
    <property type="protein sequence ID" value="CAK7929483.1"/>
    <property type="molecule type" value="Genomic_DNA"/>
</dbReference>
<sequence length="209" mass="23074">MSETHSTTAGHEAPSCPTPVGSHASGRGNSSGRHSHRGGLKFAPLGSVDHRLSPQKDVVAAGTPDPARASDQIDVQELNRVTEQLQDNLAHERTRLYELHELIRDDYNTFTHDRLNGRAAFALAQLENERSTRSLRDEMAVARRDIAELREQVASLVDQTGSLKRSHSKMISALDRGGVHRLSKRTRTHSTGGDYQRKTLDEYASYGAV</sequence>
<evidence type="ECO:0000313" key="3">
    <source>
        <dbReference type="EMBL" id="CAK7929483.1"/>
    </source>
</evidence>
<feature type="region of interest" description="Disordered" evidence="2">
    <location>
        <begin position="1"/>
        <end position="49"/>
    </location>
</feature>